<dbReference type="InterPro" id="IPR003961">
    <property type="entry name" value="FN3_dom"/>
</dbReference>
<accession>A0ABW9Z6F6</accession>
<evidence type="ECO:0000259" key="3">
    <source>
        <dbReference type="PROSITE" id="PS50853"/>
    </source>
</evidence>
<dbReference type="NCBIfam" id="TIGR04183">
    <property type="entry name" value="Por_Secre_tail"/>
    <property type="match status" value="1"/>
</dbReference>
<dbReference type="RefSeq" id="WP_166536102.1">
    <property type="nucleotide sequence ID" value="NZ_JAABLM010000003.1"/>
</dbReference>
<dbReference type="EMBL" id="JAABLM010000003">
    <property type="protein sequence ID" value="NBL64276.1"/>
    <property type="molecule type" value="Genomic_DNA"/>
</dbReference>
<dbReference type="InterPro" id="IPR036116">
    <property type="entry name" value="FN3_sf"/>
</dbReference>
<dbReference type="Pfam" id="PF23759">
    <property type="entry name" value="GBD_T9SS_assoc"/>
    <property type="match status" value="3"/>
</dbReference>
<organism evidence="4 5">
    <name type="scientific">Flavobacterium ichthyis</name>
    <dbReference type="NCBI Taxonomy" id="2698827"/>
    <lineage>
        <taxon>Bacteria</taxon>
        <taxon>Pseudomonadati</taxon>
        <taxon>Bacteroidota</taxon>
        <taxon>Flavobacteriia</taxon>
        <taxon>Flavobacteriales</taxon>
        <taxon>Flavobacteriaceae</taxon>
        <taxon>Flavobacterium</taxon>
    </lineage>
</organism>
<dbReference type="InterPro" id="IPR026444">
    <property type="entry name" value="Secre_tail"/>
</dbReference>
<evidence type="ECO:0000313" key="5">
    <source>
        <dbReference type="Proteomes" id="UP000798602"/>
    </source>
</evidence>
<evidence type="ECO:0000313" key="4">
    <source>
        <dbReference type="EMBL" id="NBL64276.1"/>
    </source>
</evidence>
<gene>
    <name evidence="4" type="ORF">GV828_03560</name>
</gene>
<dbReference type="InterPro" id="IPR056600">
    <property type="entry name" value="GBD_T9SS_assoc"/>
</dbReference>
<reference evidence="5" key="1">
    <citation type="submission" date="2020-01" db="EMBL/GenBank/DDBJ databases">
        <title>Sphingomonas sp. strain CSW-10.</title>
        <authorList>
            <person name="Chen W.-M."/>
        </authorList>
    </citation>
    <scope>NUCLEOTIDE SEQUENCE [LARGE SCALE GENOMIC DNA]</scope>
    <source>
        <strain evidence="5">NST-5</strain>
    </source>
</reference>
<dbReference type="PROSITE" id="PS50853">
    <property type="entry name" value="FN3"/>
    <property type="match status" value="1"/>
</dbReference>
<keyword evidence="5" id="KW-1185">Reference proteome</keyword>
<dbReference type="SUPFAM" id="SSF49265">
    <property type="entry name" value="Fibronectin type III"/>
    <property type="match status" value="1"/>
</dbReference>
<name>A0ABW9Z6F6_9FLAO</name>
<keyword evidence="1 2" id="KW-0732">Signal</keyword>
<dbReference type="InterPro" id="IPR013783">
    <property type="entry name" value="Ig-like_fold"/>
</dbReference>
<dbReference type="Pfam" id="PF18962">
    <property type="entry name" value="Por_Secre_tail"/>
    <property type="match status" value="1"/>
</dbReference>
<evidence type="ECO:0000256" key="2">
    <source>
        <dbReference type="SAM" id="SignalP"/>
    </source>
</evidence>
<comment type="caution">
    <text evidence="4">The sequence shown here is derived from an EMBL/GenBank/DDBJ whole genome shotgun (WGS) entry which is preliminary data.</text>
</comment>
<dbReference type="CDD" id="cd00063">
    <property type="entry name" value="FN3"/>
    <property type="match status" value="1"/>
</dbReference>
<feature type="signal peptide" evidence="2">
    <location>
        <begin position="1"/>
        <end position="20"/>
    </location>
</feature>
<dbReference type="SMART" id="SM00060">
    <property type="entry name" value="FN3"/>
    <property type="match status" value="1"/>
</dbReference>
<feature type="domain" description="Fibronectin type-III" evidence="3">
    <location>
        <begin position="198"/>
        <end position="289"/>
    </location>
</feature>
<dbReference type="Proteomes" id="UP000798602">
    <property type="component" value="Unassembled WGS sequence"/>
</dbReference>
<sequence length="1008" mass="105895">MKQKLLLLITMLYSSWVSTAQVLNQSAGWPNAAWTITGTYNTDPLAFESDPTTTAFFAFDDDDAGQTSDDDIAAESPIIDLTPAFTAGETALEISVDYGYYFLDEDVLRFEYWDVTSASWMPWESGNLPGNSTSVFDNFCTIPKTNYVTQPLSIANFTPAQLAGFRYRIFYDDDPAGADWNYGFCFASPTIRSLSCAAPANLAVVANSITNTNVNIEWTAVTGITGFEYVLDNVSTDPTGAGTSITSNTYSRTDLMPSTQYYFHLRTVCTSGLSPWRTITFSTLASPPANDDCAAAISLSPNADLLCGSVVAGTLAGATDSGESDNGAGTPDDDVWYTFVATASTHRISLLNVTGTPTDLVHEVLEGTCGGGLISLIVSDANTSNVSGLVVGSTYYVRVFTFTSGSTNTTNFDICVGTFPPPPANDDCTGALVFLSNNDGTCTNSVSGALTSATDSGEGDNGAGTPNDDVWFQFVATATEHKVLLTNVQSTPTDLVHEVLEGTCGGGLVSLLVSDPNSSIVSGLTIGNSYFVRVFSNSANSGATTTFDLCVSTPPVGSVCQNPIVVSSLPYTTTDNTSAYGNDYSYPLGGLSGCAATSNYYLNGDDVVYAYTPSSDQSINIRIPNAVAWSGMLVYTDCSAIGTGAVACASGSSVGNREINDFSVTAGVTYYIVISTWPSPDNFAYTLNITQNTCVNPTVTFSTTNNCATSPDFFVNANVTDLGSATSLTLSDDQSSPTQNITATGSVQFGPYPVGTNVVITVTNDQDGNCVVTSTSQTVVACPPANDVCANAIPLTPGALISSNPLVGSNLGATNDSSEPLPTCDAFDFANSGKDVWYSVVVPASGELTVETATVAGTTMTDSGVEVYSGTCGAITSVLCNADDGDGNFSKVVMTGLTPASTLLVRVWGYNGQSGQFQISAYDASLSNEKFDFSSFKAYPNPVKDILNLSFTENITEAAVFNLLGQQVLDKKLNTNNAQLDMSQLPQGTYLVKLNIDGALKTIKVIKE</sequence>
<evidence type="ECO:0000256" key="1">
    <source>
        <dbReference type="ARBA" id="ARBA00022729"/>
    </source>
</evidence>
<proteinExistence type="predicted"/>
<dbReference type="Gene3D" id="2.60.40.10">
    <property type="entry name" value="Immunoglobulins"/>
    <property type="match status" value="1"/>
</dbReference>
<feature type="chain" id="PRO_5047268307" evidence="2">
    <location>
        <begin position="21"/>
        <end position="1008"/>
    </location>
</feature>
<dbReference type="Gene3D" id="2.60.120.380">
    <property type="match status" value="1"/>
</dbReference>
<protein>
    <submittedName>
        <fullName evidence="4">T9SS type A sorting domain-containing protein</fullName>
    </submittedName>
</protein>